<dbReference type="EMBL" id="BJYR01000022">
    <property type="protein sequence ID" value="GEO01501.1"/>
    <property type="molecule type" value="Genomic_DNA"/>
</dbReference>
<protein>
    <submittedName>
        <fullName evidence="2">Peroxiredoxin</fullName>
    </submittedName>
</protein>
<dbReference type="InterPro" id="IPR000866">
    <property type="entry name" value="AhpC/TSA"/>
</dbReference>
<reference evidence="2 3" key="1">
    <citation type="submission" date="2019-07" db="EMBL/GenBank/DDBJ databases">
        <title>Whole genome shotgun sequence of Novosphingobium sediminis NBRC 106119.</title>
        <authorList>
            <person name="Hosoyama A."/>
            <person name="Uohara A."/>
            <person name="Ohji S."/>
            <person name="Ichikawa N."/>
        </authorList>
    </citation>
    <scope>NUCLEOTIDE SEQUENCE [LARGE SCALE GENOMIC DNA]</scope>
    <source>
        <strain evidence="2 3">NBRC 106119</strain>
    </source>
</reference>
<proteinExistence type="predicted"/>
<sequence length="242" mass="25882">MDSMHRRAFPLLSGHSYDTMMDGNPSPPTPLAQRLAKTRQRSPDLGPFFDEIVIALREAGVGSAAPKVGEMFPDFSLPTADGRYRRLGDLLDLGPVIVNFSRGRWCPYCVHEVSIWAEMLPELAKAGVRFVEITGETGGGARALGALLAASSHPEVAEVLCDVDHGVALSLGLAFFAGDPLLDFYGKAGVDMHELYGSPSGFLPVPATFALDSSGCVRFAYADADFRERAEPAEVLAALRAG</sequence>
<dbReference type="AlphaFoldDB" id="A0A512AP84"/>
<dbReference type="OrthoDB" id="9809746at2"/>
<feature type="domain" description="Thioredoxin" evidence="1">
    <location>
        <begin position="66"/>
        <end position="242"/>
    </location>
</feature>
<dbReference type="GO" id="GO:0016209">
    <property type="term" value="F:antioxidant activity"/>
    <property type="evidence" value="ECO:0007669"/>
    <property type="project" value="InterPro"/>
</dbReference>
<dbReference type="Proteomes" id="UP000321464">
    <property type="component" value="Unassembled WGS sequence"/>
</dbReference>
<organism evidence="2 3">
    <name type="scientific">Novosphingobium sediminis</name>
    <dbReference type="NCBI Taxonomy" id="707214"/>
    <lineage>
        <taxon>Bacteria</taxon>
        <taxon>Pseudomonadati</taxon>
        <taxon>Pseudomonadota</taxon>
        <taxon>Alphaproteobacteria</taxon>
        <taxon>Sphingomonadales</taxon>
        <taxon>Sphingomonadaceae</taxon>
        <taxon>Novosphingobium</taxon>
    </lineage>
</organism>
<gene>
    <name evidence="2" type="ORF">NSE01_33330</name>
</gene>
<evidence type="ECO:0000313" key="3">
    <source>
        <dbReference type="Proteomes" id="UP000321464"/>
    </source>
</evidence>
<dbReference type="InterPro" id="IPR013766">
    <property type="entry name" value="Thioredoxin_domain"/>
</dbReference>
<dbReference type="Pfam" id="PF00578">
    <property type="entry name" value="AhpC-TSA"/>
    <property type="match status" value="1"/>
</dbReference>
<dbReference type="GO" id="GO:0016491">
    <property type="term" value="F:oxidoreductase activity"/>
    <property type="evidence" value="ECO:0007669"/>
    <property type="project" value="InterPro"/>
</dbReference>
<dbReference type="SUPFAM" id="SSF52833">
    <property type="entry name" value="Thioredoxin-like"/>
    <property type="match status" value="1"/>
</dbReference>
<dbReference type="PROSITE" id="PS51352">
    <property type="entry name" value="THIOREDOXIN_2"/>
    <property type="match status" value="1"/>
</dbReference>
<dbReference type="Gene3D" id="3.40.30.10">
    <property type="entry name" value="Glutaredoxin"/>
    <property type="match status" value="1"/>
</dbReference>
<comment type="caution">
    <text evidence="2">The sequence shown here is derived from an EMBL/GenBank/DDBJ whole genome shotgun (WGS) entry which is preliminary data.</text>
</comment>
<keyword evidence="3" id="KW-1185">Reference proteome</keyword>
<accession>A0A512AP84</accession>
<name>A0A512AP84_9SPHN</name>
<evidence type="ECO:0000313" key="2">
    <source>
        <dbReference type="EMBL" id="GEO01501.1"/>
    </source>
</evidence>
<dbReference type="InterPro" id="IPR036249">
    <property type="entry name" value="Thioredoxin-like_sf"/>
</dbReference>
<evidence type="ECO:0000259" key="1">
    <source>
        <dbReference type="PROSITE" id="PS51352"/>
    </source>
</evidence>